<protein>
    <submittedName>
        <fullName evidence="3">Signal peptidase</fullName>
    </submittedName>
</protein>
<feature type="chain" id="PRO_5045614757" evidence="2">
    <location>
        <begin position="24"/>
        <end position="75"/>
    </location>
</feature>
<dbReference type="EMBL" id="JBHTCR010000007">
    <property type="protein sequence ID" value="MFC7347923.1"/>
    <property type="molecule type" value="Genomic_DNA"/>
</dbReference>
<keyword evidence="2" id="KW-0732">Signal</keyword>
<keyword evidence="1" id="KW-0812">Transmembrane</keyword>
<accession>A0ABW2M310</accession>
<name>A0ABW2M310_9FLAO</name>
<reference evidence="4" key="1">
    <citation type="journal article" date="2019" name="Int. J. Syst. Evol. Microbiol.">
        <title>The Global Catalogue of Microorganisms (GCM) 10K type strain sequencing project: providing services to taxonomists for standard genome sequencing and annotation.</title>
        <authorList>
            <consortium name="The Broad Institute Genomics Platform"/>
            <consortium name="The Broad Institute Genome Sequencing Center for Infectious Disease"/>
            <person name="Wu L."/>
            <person name="Ma J."/>
        </authorList>
    </citation>
    <scope>NUCLEOTIDE SEQUENCE [LARGE SCALE GENOMIC DNA]</scope>
    <source>
        <strain evidence="4">CCUG 54781</strain>
    </source>
</reference>
<feature type="signal peptide" evidence="2">
    <location>
        <begin position="1"/>
        <end position="23"/>
    </location>
</feature>
<comment type="caution">
    <text evidence="3">The sequence shown here is derived from an EMBL/GenBank/DDBJ whole genome shotgun (WGS) entry which is preliminary data.</text>
</comment>
<organism evidence="3 4">
    <name type="scientific">Chryseobacterium zhengzhouense</name>
    <dbReference type="NCBI Taxonomy" id="1636086"/>
    <lineage>
        <taxon>Bacteria</taxon>
        <taxon>Pseudomonadati</taxon>
        <taxon>Bacteroidota</taxon>
        <taxon>Flavobacteriia</taxon>
        <taxon>Flavobacteriales</taxon>
        <taxon>Weeksellaceae</taxon>
        <taxon>Chryseobacterium group</taxon>
        <taxon>Chryseobacterium</taxon>
    </lineage>
</organism>
<evidence type="ECO:0000313" key="4">
    <source>
        <dbReference type="Proteomes" id="UP001596550"/>
    </source>
</evidence>
<feature type="transmembrane region" description="Helical" evidence="1">
    <location>
        <begin position="48"/>
        <end position="67"/>
    </location>
</feature>
<gene>
    <name evidence="3" type="ORF">ACFQO9_14445</name>
</gene>
<proteinExistence type="predicted"/>
<evidence type="ECO:0000313" key="3">
    <source>
        <dbReference type="EMBL" id="MFC7347923.1"/>
    </source>
</evidence>
<keyword evidence="1" id="KW-1133">Transmembrane helix</keyword>
<keyword evidence="4" id="KW-1185">Reference proteome</keyword>
<sequence length="75" mass="8040">MMRFFDKKILLALLIVSFSLLSAQSNGPGVPCGAPVEGSPPCSPTSPIDMYVYILSAVAILGIGFFATRYKTQKI</sequence>
<keyword evidence="1" id="KW-0472">Membrane</keyword>
<evidence type="ECO:0000256" key="2">
    <source>
        <dbReference type="SAM" id="SignalP"/>
    </source>
</evidence>
<evidence type="ECO:0000256" key="1">
    <source>
        <dbReference type="SAM" id="Phobius"/>
    </source>
</evidence>
<dbReference type="Proteomes" id="UP001596550">
    <property type="component" value="Unassembled WGS sequence"/>
</dbReference>